<evidence type="ECO:0000256" key="2">
    <source>
        <dbReference type="ARBA" id="ARBA00008989"/>
    </source>
</evidence>
<protein>
    <recommendedName>
        <fullName evidence="7">Fructose-1,6-bisphosphatase</fullName>
    </recommendedName>
</protein>
<dbReference type="AlphaFoldDB" id="A0A0E3UTI7"/>
<dbReference type="GO" id="GO:0046872">
    <property type="term" value="F:metal ion binding"/>
    <property type="evidence" value="ECO:0007669"/>
    <property type="project" value="UniProtKB-KW"/>
</dbReference>
<dbReference type="Gene3D" id="3.30.540.10">
    <property type="entry name" value="Fructose-1,6-Bisphosphatase, subunit A, domain 1"/>
    <property type="match status" value="1"/>
</dbReference>
<keyword evidence="4" id="KW-0378">Hydrolase</keyword>
<keyword evidence="11" id="KW-1185">Reference proteome</keyword>
<feature type="binding site" evidence="8">
    <location>
        <position position="57"/>
    </location>
    <ligand>
        <name>Mn(2+)</name>
        <dbReference type="ChEBI" id="CHEBI:29035"/>
        <label>1</label>
    </ligand>
</feature>
<feature type="binding site" evidence="9">
    <location>
        <begin position="92"/>
        <end position="94"/>
    </location>
    <ligand>
        <name>substrate</name>
    </ligand>
</feature>
<evidence type="ECO:0000256" key="8">
    <source>
        <dbReference type="PIRSR" id="PIRSR004532-1"/>
    </source>
</evidence>
<evidence type="ECO:0000256" key="3">
    <source>
        <dbReference type="ARBA" id="ARBA00022723"/>
    </source>
</evidence>
<dbReference type="PATRIC" id="fig|1069640.6.peg.169"/>
<dbReference type="GO" id="GO:0006094">
    <property type="term" value="P:gluconeogenesis"/>
    <property type="evidence" value="ECO:0007669"/>
    <property type="project" value="InterPro"/>
</dbReference>
<keyword evidence="5 8" id="KW-0464">Manganese</keyword>
<dbReference type="GO" id="GO:0006071">
    <property type="term" value="P:glycerol metabolic process"/>
    <property type="evidence" value="ECO:0007669"/>
    <property type="project" value="InterPro"/>
</dbReference>
<accession>A0A0E3UTI7</accession>
<feature type="binding site" evidence="8">
    <location>
        <position position="92"/>
    </location>
    <ligand>
        <name>Mn(2+)</name>
        <dbReference type="ChEBI" id="CHEBI:29035"/>
        <label>2</label>
    </ligand>
</feature>
<evidence type="ECO:0000313" key="11">
    <source>
        <dbReference type="Proteomes" id="UP000033103"/>
    </source>
</evidence>
<keyword evidence="6 7" id="KW-0119">Carbohydrate metabolism</keyword>
<organism evidence="10 11">
    <name type="scientific">Sneathia vaginalis</name>
    <dbReference type="NCBI Taxonomy" id="187101"/>
    <lineage>
        <taxon>Bacteria</taxon>
        <taxon>Fusobacteriati</taxon>
        <taxon>Fusobacteriota</taxon>
        <taxon>Fusobacteriia</taxon>
        <taxon>Fusobacteriales</taxon>
        <taxon>Leptotrichiaceae</taxon>
        <taxon>Sneathia</taxon>
    </lineage>
</organism>
<evidence type="ECO:0000313" key="10">
    <source>
        <dbReference type="EMBL" id="AKC95144.1"/>
    </source>
</evidence>
<dbReference type="FunFam" id="3.40.190.90:FF:000001">
    <property type="entry name" value="Fructose-1,6-bisphosphatase"/>
    <property type="match status" value="1"/>
</dbReference>
<dbReference type="Pfam" id="PF03320">
    <property type="entry name" value="FBPase_glpX"/>
    <property type="match status" value="1"/>
</dbReference>
<comment type="similarity">
    <text evidence="2 7">Belongs to the FBPase class 2 family.</text>
</comment>
<feature type="binding site" evidence="9">
    <location>
        <begin position="190"/>
        <end position="192"/>
    </location>
    <ligand>
        <name>substrate</name>
    </ligand>
</feature>
<comment type="cofactor">
    <cofactor evidence="8">
        <name>Mn(2+)</name>
        <dbReference type="ChEBI" id="CHEBI:29035"/>
    </cofactor>
</comment>
<dbReference type="PANTHER" id="PTHR30447:SF0">
    <property type="entry name" value="FRUCTOSE-1,6-BISPHOSPHATASE 1 CLASS 2-RELATED"/>
    <property type="match status" value="1"/>
</dbReference>
<feature type="binding site" evidence="9">
    <location>
        <position position="214"/>
    </location>
    <ligand>
        <name>substrate</name>
    </ligand>
</feature>
<evidence type="ECO:0000256" key="5">
    <source>
        <dbReference type="ARBA" id="ARBA00023211"/>
    </source>
</evidence>
<keyword evidence="3 8" id="KW-0479">Metal-binding</keyword>
<dbReference type="SUPFAM" id="SSF56655">
    <property type="entry name" value="Carbohydrate phosphatase"/>
    <property type="match status" value="1"/>
</dbReference>
<proteinExistence type="inferred from homology"/>
<dbReference type="STRING" id="187101.VC03_00895"/>
<dbReference type="GO" id="GO:0005829">
    <property type="term" value="C:cytosol"/>
    <property type="evidence" value="ECO:0007669"/>
    <property type="project" value="TreeGrafter"/>
</dbReference>
<dbReference type="Gene3D" id="3.40.190.90">
    <property type="match status" value="1"/>
</dbReference>
<evidence type="ECO:0000256" key="6">
    <source>
        <dbReference type="ARBA" id="ARBA00023277"/>
    </source>
</evidence>
<feature type="binding site" evidence="9">
    <location>
        <begin position="168"/>
        <end position="170"/>
    </location>
    <ligand>
        <name>substrate</name>
    </ligand>
</feature>
<dbReference type="NCBIfam" id="TIGR00330">
    <property type="entry name" value="glpX"/>
    <property type="match status" value="1"/>
</dbReference>
<dbReference type="HOGENOM" id="CLU_054938_0_0_0"/>
<dbReference type="OrthoDB" id="9779353at2"/>
<dbReference type="InterPro" id="IPR004464">
    <property type="entry name" value="FBPase_class-2/SBPase"/>
</dbReference>
<feature type="binding site" evidence="8">
    <location>
        <position position="33"/>
    </location>
    <ligand>
        <name>Mn(2+)</name>
        <dbReference type="ChEBI" id="CHEBI:29035"/>
        <label>1</label>
    </ligand>
</feature>
<reference evidence="10 11" key="1">
    <citation type="journal article" date="2012" name="BMC Genomics">
        <title>Genomic sequence analysis and characterization of Sneathia amnii sp. nov.</title>
        <authorList>
            <consortium name="Vaginal Microbiome Consortium (additional members)"/>
            <person name="Harwich M.D.Jr."/>
            <person name="Serrano M.G."/>
            <person name="Fettweis J.M."/>
            <person name="Alves J.M."/>
            <person name="Reimers M.A."/>
            <person name="Buck G.A."/>
            <person name="Jefferson K.K."/>
        </authorList>
    </citation>
    <scope>NUCLEOTIDE SEQUENCE [LARGE SCALE GENOMIC DNA]</scope>
    <source>
        <strain evidence="10 11">SN35</strain>
    </source>
</reference>
<name>A0A0E3UTI7_9FUSO</name>
<dbReference type="PIRSF" id="PIRSF004532">
    <property type="entry name" value="GlpX"/>
    <property type="match status" value="1"/>
</dbReference>
<comment type="catalytic activity">
    <reaction evidence="1">
        <text>beta-D-fructose 1,6-bisphosphate + H2O = beta-D-fructose 6-phosphate + phosphate</text>
        <dbReference type="Rhea" id="RHEA:11064"/>
        <dbReference type="ChEBI" id="CHEBI:15377"/>
        <dbReference type="ChEBI" id="CHEBI:32966"/>
        <dbReference type="ChEBI" id="CHEBI:43474"/>
        <dbReference type="ChEBI" id="CHEBI:57634"/>
        <dbReference type="EC" id="3.1.3.11"/>
    </reaction>
</comment>
<dbReference type="EMBL" id="CP011280">
    <property type="protein sequence ID" value="AKC95144.1"/>
    <property type="molecule type" value="Genomic_DNA"/>
</dbReference>
<dbReference type="PANTHER" id="PTHR30447">
    <property type="entry name" value="FRUCTOSE-1,6-BISPHOSPHATASE CLASS 2"/>
    <property type="match status" value="1"/>
</dbReference>
<dbReference type="RefSeq" id="WP_046328250.1">
    <property type="nucleotide sequence ID" value="NZ_CP011280.1"/>
</dbReference>
<feature type="binding site" evidence="9">
    <location>
        <position position="123"/>
    </location>
    <ligand>
        <name>substrate</name>
    </ligand>
</feature>
<sequence length="340" mass="36955">MKRELALEFARVTEAAALAAYKWIGRGNKEAADQAGVDAMRTIFNRIKIDGEIVIGEGEIDEAPMLYIGEKVGLKDKDVSYEKVDIAVDPIEGTRMTALAQSNALAVLAVAKGGTFLKAPDMYMEKLIVGPEAKGLIDLSKPLIENIEIVAKAKNKKVTDLMIVVLDKPRHKKIIQDLQERGIKVYALPDGDVAGSILTCMPDSEADMLYGIGGAPEGVISAAVIKVMGGDMQARLKLRSEVKGISLENDKISNFEKARCEKRGLHVGDVLTLKDLVNTDEIIFSATGVTSGDLLEGVKRKGDIARTQTLLVRGSSKTIRYINSIHNLNYKDPNISHLVK</sequence>
<evidence type="ECO:0000256" key="7">
    <source>
        <dbReference type="PIRNR" id="PIRNR004532"/>
    </source>
</evidence>
<dbReference type="GO" id="GO:0042132">
    <property type="term" value="F:fructose 1,6-bisphosphate 1-phosphatase activity"/>
    <property type="evidence" value="ECO:0007669"/>
    <property type="project" value="UniProtKB-EC"/>
</dbReference>
<dbReference type="Proteomes" id="UP000033103">
    <property type="component" value="Chromosome"/>
</dbReference>
<dbReference type="KEGG" id="sns:VC03_00895"/>
<dbReference type="CDD" id="cd01516">
    <property type="entry name" value="FBPase_glpX"/>
    <property type="match status" value="1"/>
</dbReference>
<feature type="binding site" evidence="8">
    <location>
        <position position="217"/>
    </location>
    <ligand>
        <name>Mn(2+)</name>
        <dbReference type="ChEBI" id="CHEBI:29035"/>
        <label>2</label>
    </ligand>
</feature>
<dbReference type="GO" id="GO:0030388">
    <property type="term" value="P:fructose 1,6-bisphosphate metabolic process"/>
    <property type="evidence" value="ECO:0007669"/>
    <property type="project" value="TreeGrafter"/>
</dbReference>
<evidence type="ECO:0000256" key="1">
    <source>
        <dbReference type="ARBA" id="ARBA00001273"/>
    </source>
</evidence>
<evidence type="ECO:0000256" key="4">
    <source>
        <dbReference type="ARBA" id="ARBA00022801"/>
    </source>
</evidence>
<feature type="binding site" evidence="8">
    <location>
        <position position="89"/>
    </location>
    <ligand>
        <name>Mn(2+)</name>
        <dbReference type="ChEBI" id="CHEBI:29035"/>
        <label>2</label>
    </ligand>
</feature>
<gene>
    <name evidence="10" type="ORF">VC03_00895</name>
</gene>
<evidence type="ECO:0000256" key="9">
    <source>
        <dbReference type="PIRSR" id="PIRSR004532-2"/>
    </source>
</evidence>